<name>A0AC35UA42_9BILA</name>
<proteinExistence type="predicted"/>
<protein>
    <submittedName>
        <fullName evidence="2">Cystatin domain-containing protein</fullName>
    </submittedName>
</protein>
<evidence type="ECO:0000313" key="2">
    <source>
        <dbReference type="WBParaSite" id="RSKR_0000937200.1"/>
    </source>
</evidence>
<reference evidence="2" key="1">
    <citation type="submission" date="2016-11" db="UniProtKB">
        <authorList>
            <consortium name="WormBaseParasite"/>
        </authorList>
    </citation>
    <scope>IDENTIFICATION</scope>
    <source>
        <strain evidence="2">KR3021</strain>
    </source>
</reference>
<sequence length="110" mass="12845">MPTDENMLVEAKKCVFEANKQMPRINYYGFVKLMNLKSQMVAGKKFIYQILVEETVCDKITSTEQKFLDNQCDFKEDGENLAITVSFRVCPQHQLQIYKLEKVKHFNGTL</sequence>
<organism evidence="1 2">
    <name type="scientific">Rhabditophanes sp. KR3021</name>
    <dbReference type="NCBI Taxonomy" id="114890"/>
    <lineage>
        <taxon>Eukaryota</taxon>
        <taxon>Metazoa</taxon>
        <taxon>Ecdysozoa</taxon>
        <taxon>Nematoda</taxon>
        <taxon>Chromadorea</taxon>
        <taxon>Rhabditida</taxon>
        <taxon>Tylenchina</taxon>
        <taxon>Panagrolaimomorpha</taxon>
        <taxon>Strongyloidoidea</taxon>
        <taxon>Alloionematidae</taxon>
        <taxon>Rhabditophanes</taxon>
    </lineage>
</organism>
<accession>A0AC35UA42</accession>
<dbReference type="Proteomes" id="UP000095286">
    <property type="component" value="Unplaced"/>
</dbReference>
<evidence type="ECO:0000313" key="1">
    <source>
        <dbReference type="Proteomes" id="UP000095286"/>
    </source>
</evidence>
<dbReference type="WBParaSite" id="RSKR_0000937200.1">
    <property type="protein sequence ID" value="RSKR_0000937200.1"/>
    <property type="gene ID" value="RSKR_0000937200"/>
</dbReference>